<dbReference type="InterPro" id="IPR023299">
    <property type="entry name" value="ATPase_P-typ_cyto_dom_N"/>
</dbReference>
<evidence type="ECO:0000313" key="1">
    <source>
        <dbReference type="EMBL" id="KAA9018916.1"/>
    </source>
</evidence>
<dbReference type="Pfam" id="PF00702">
    <property type="entry name" value="Hydrolase"/>
    <property type="match status" value="1"/>
</dbReference>
<dbReference type="Proteomes" id="UP000326364">
    <property type="component" value="Unassembled WGS sequence"/>
</dbReference>
<comment type="caution">
    <text evidence="2">The sequence shown here is derived from an EMBL/GenBank/DDBJ whole genome shotgun (WGS) entry which is preliminary data.</text>
</comment>
<dbReference type="InterPro" id="IPR023214">
    <property type="entry name" value="HAD_sf"/>
</dbReference>
<organism evidence="2 3">
    <name type="scientific">Sphingobium limneticum</name>
    <dbReference type="NCBI Taxonomy" id="1007511"/>
    <lineage>
        <taxon>Bacteria</taxon>
        <taxon>Pseudomonadati</taxon>
        <taxon>Pseudomonadota</taxon>
        <taxon>Alphaproteobacteria</taxon>
        <taxon>Sphingomonadales</taxon>
        <taxon>Sphingomonadaceae</taxon>
        <taxon>Sphingobium</taxon>
    </lineage>
</organism>
<dbReference type="EMBL" id="VYQA01000004">
    <property type="protein sequence ID" value="KAA9031490.1"/>
    <property type="molecule type" value="Genomic_DNA"/>
</dbReference>
<evidence type="ECO:0000313" key="2">
    <source>
        <dbReference type="EMBL" id="KAA9031490.1"/>
    </source>
</evidence>
<dbReference type="Gene3D" id="3.40.50.1000">
    <property type="entry name" value="HAD superfamily/HAD-like"/>
    <property type="match status" value="1"/>
</dbReference>
<evidence type="ECO:0000313" key="3">
    <source>
        <dbReference type="Proteomes" id="UP000325933"/>
    </source>
</evidence>
<dbReference type="EMBL" id="VYQB01000004">
    <property type="protein sequence ID" value="KAA9018916.1"/>
    <property type="molecule type" value="Genomic_DNA"/>
</dbReference>
<evidence type="ECO:0000313" key="4">
    <source>
        <dbReference type="Proteomes" id="UP000326364"/>
    </source>
</evidence>
<proteinExistence type="predicted"/>
<sequence>MDGGEAAAIENVREVAGEGVFSRHGHEDVSLARPRSLINLFGLASEYRRGDHATLLSFADALRPDAIDVVGDLRPDGLAILIASGDRPEALEDVARATGTTAIGHLRPADKLALIERQK</sequence>
<dbReference type="SUPFAM" id="SSF56784">
    <property type="entry name" value="HAD-like"/>
    <property type="match status" value="1"/>
</dbReference>
<dbReference type="InterPro" id="IPR036412">
    <property type="entry name" value="HAD-like_sf"/>
</dbReference>
<dbReference type="Proteomes" id="UP000325933">
    <property type="component" value="Unassembled WGS sequence"/>
</dbReference>
<dbReference type="Gene3D" id="3.40.1110.10">
    <property type="entry name" value="Calcium-transporting ATPase, cytoplasmic domain N"/>
    <property type="match status" value="1"/>
</dbReference>
<keyword evidence="4" id="KW-1185">Reference proteome</keyword>
<dbReference type="GO" id="GO:0000166">
    <property type="term" value="F:nucleotide binding"/>
    <property type="evidence" value="ECO:0007669"/>
    <property type="project" value="InterPro"/>
</dbReference>
<protein>
    <submittedName>
        <fullName evidence="2">HAD family hydrolase</fullName>
    </submittedName>
</protein>
<accession>A0A5J5I6Q0</accession>
<reference evidence="3 4" key="1">
    <citation type="submission" date="2019-09" db="EMBL/GenBank/DDBJ databases">
        <authorList>
            <person name="Feng G."/>
        </authorList>
    </citation>
    <scope>NUCLEOTIDE SEQUENCE [LARGE SCALE GENOMIC DNA]</scope>
    <source>
        <strain evidence="2 3">KACC 19283</strain>
        <strain evidence="1 4">KACC 19284</strain>
    </source>
</reference>
<dbReference type="AlphaFoldDB" id="A0A5J5I6Q0"/>
<name>A0A5J5I6Q0_9SPHN</name>
<dbReference type="GO" id="GO:0016787">
    <property type="term" value="F:hydrolase activity"/>
    <property type="evidence" value="ECO:0007669"/>
    <property type="project" value="UniProtKB-KW"/>
</dbReference>
<keyword evidence="2" id="KW-0378">Hydrolase</keyword>
<gene>
    <name evidence="2" type="ORF">F4U95_07690</name>
    <name evidence="1" type="ORF">F4U96_07740</name>
</gene>